<evidence type="ECO:0000313" key="4">
    <source>
        <dbReference type="EMBL" id="PRW05840.1"/>
    </source>
</evidence>
<reference evidence="4 5" key="1">
    <citation type="journal article" date="2018" name="Plant J.">
        <title>Genome sequences of Chlorella sorokiniana UTEX 1602 and Micractinium conductrix SAG 241.80: implications to maltose excretion by a green alga.</title>
        <authorList>
            <person name="Arriola M.B."/>
            <person name="Velmurugan N."/>
            <person name="Zhang Y."/>
            <person name="Plunkett M.H."/>
            <person name="Hondzo H."/>
            <person name="Barney B.M."/>
        </authorList>
    </citation>
    <scope>NUCLEOTIDE SEQUENCE [LARGE SCALE GENOMIC DNA]</scope>
    <source>
        <strain evidence="5">UTEX 1602</strain>
    </source>
</reference>
<feature type="chain" id="PRO_5015189279" description="NodB homology domain-containing protein" evidence="2">
    <location>
        <begin position="18"/>
        <end position="881"/>
    </location>
</feature>
<dbReference type="Proteomes" id="UP000239899">
    <property type="component" value="Unassembled WGS sequence"/>
</dbReference>
<feature type="domain" description="NodB homology" evidence="3">
    <location>
        <begin position="90"/>
        <end position="179"/>
    </location>
</feature>
<dbReference type="InterPro" id="IPR002509">
    <property type="entry name" value="NODB_dom"/>
</dbReference>
<dbReference type="GO" id="GO:0005975">
    <property type="term" value="P:carbohydrate metabolic process"/>
    <property type="evidence" value="ECO:0007669"/>
    <property type="project" value="InterPro"/>
</dbReference>
<feature type="signal peptide" evidence="2">
    <location>
        <begin position="1"/>
        <end position="17"/>
    </location>
</feature>
<dbReference type="Gene3D" id="3.20.20.370">
    <property type="entry name" value="Glycoside hydrolase/deacetylase"/>
    <property type="match status" value="3"/>
</dbReference>
<feature type="domain" description="NodB homology" evidence="3">
    <location>
        <begin position="673"/>
        <end position="760"/>
    </location>
</feature>
<keyword evidence="2" id="KW-0732">Signal</keyword>
<accession>A0A2P6TBB0</accession>
<dbReference type="AlphaFoldDB" id="A0A2P6TBB0"/>
<feature type="region of interest" description="Disordered" evidence="1">
    <location>
        <begin position="606"/>
        <end position="641"/>
    </location>
</feature>
<dbReference type="Pfam" id="PF01522">
    <property type="entry name" value="Polysacc_deac_1"/>
    <property type="match status" value="3"/>
</dbReference>
<evidence type="ECO:0000256" key="2">
    <source>
        <dbReference type="SAM" id="SignalP"/>
    </source>
</evidence>
<dbReference type="InterPro" id="IPR052740">
    <property type="entry name" value="CE4"/>
</dbReference>
<evidence type="ECO:0000259" key="3">
    <source>
        <dbReference type="Pfam" id="PF01522"/>
    </source>
</evidence>
<proteinExistence type="predicted"/>
<evidence type="ECO:0000256" key="1">
    <source>
        <dbReference type="SAM" id="MobiDB-lite"/>
    </source>
</evidence>
<feature type="domain" description="NodB homology" evidence="3">
    <location>
        <begin position="382"/>
        <end position="469"/>
    </location>
</feature>
<protein>
    <recommendedName>
        <fullName evidence="3">NodB homology domain-containing protein</fullName>
    </recommendedName>
</protein>
<feature type="compositionally biased region" description="Low complexity" evidence="1">
    <location>
        <begin position="606"/>
        <end position="639"/>
    </location>
</feature>
<name>A0A2P6TBB0_CHLSO</name>
<dbReference type="InterPro" id="IPR011330">
    <property type="entry name" value="Glyco_hydro/deAcase_b/a-brl"/>
</dbReference>
<dbReference type="EMBL" id="LHPG02000028">
    <property type="protein sequence ID" value="PRW05840.1"/>
    <property type="molecule type" value="Genomic_DNA"/>
</dbReference>
<dbReference type="OrthoDB" id="504708at2759"/>
<dbReference type="SUPFAM" id="SSF88713">
    <property type="entry name" value="Glycoside hydrolase/deacetylase"/>
    <property type="match status" value="3"/>
</dbReference>
<dbReference type="PANTHER" id="PTHR45985:SF3">
    <property type="entry name" value="CHITIN DEACETYLASE-LIKE 4"/>
    <property type="match status" value="1"/>
</dbReference>
<comment type="caution">
    <text evidence="4">The sequence shown here is derived from an EMBL/GenBank/DDBJ whole genome shotgun (WGS) entry which is preliminary data.</text>
</comment>
<keyword evidence="5" id="KW-1185">Reference proteome</keyword>
<organism evidence="4 5">
    <name type="scientific">Chlorella sorokiniana</name>
    <name type="common">Freshwater green alga</name>
    <dbReference type="NCBI Taxonomy" id="3076"/>
    <lineage>
        <taxon>Eukaryota</taxon>
        <taxon>Viridiplantae</taxon>
        <taxon>Chlorophyta</taxon>
        <taxon>core chlorophytes</taxon>
        <taxon>Trebouxiophyceae</taxon>
        <taxon>Chlorellales</taxon>
        <taxon>Chlorellaceae</taxon>
        <taxon>Chlorella clade</taxon>
        <taxon>Chlorella</taxon>
    </lineage>
</organism>
<evidence type="ECO:0000313" key="5">
    <source>
        <dbReference type="Proteomes" id="UP000239899"/>
    </source>
</evidence>
<dbReference type="PANTHER" id="PTHR45985">
    <property type="match status" value="1"/>
</dbReference>
<dbReference type="GO" id="GO:0016810">
    <property type="term" value="F:hydrolase activity, acting on carbon-nitrogen (but not peptide) bonds"/>
    <property type="evidence" value="ECO:0007669"/>
    <property type="project" value="InterPro"/>
</dbReference>
<sequence length="881" mass="94006">MRLTVLTLLAVLACAGAGSLPSWYKCTCPSAPAASGTPCVCPSTAAPGNLPTASVPQFVLFTHDDSVLQTTYDDMTSITNGRQSSNGCPAVATMFVTTLNTDCSLVRKLYAAGYEIADHTITHPHMNASFTQSMVEDQVLGARTKIAACGIPQSDIVGFRQPFLETNPLVRQVLKDNGFLYDGTILEEATNSISNGMGARTWPYTLQDGVPQNCGWYVGENCTTSERYAGMWEVPLWVLAAKGLYSMDYGDASNSVYDVLKVGSEGFGWDYALAKPNTYFITIRQLLAWMQNPVPAEQLTPALLGCGMPGGSGPVAAAASPSSAPSSAPSPSSAAEASSPSPATSAVVDFGDHDDSILQPTYHDITSALDGKKSGNGCPAVATMFVTTLNTDCSLARKLYAAGYEIADHTITHPHMNASFTRSMVEDQVLGARTKIAACGIPLTDIVGFRQPFLESNPTVRQVVKSNGFLYDSTILEEPTNSISNGMGARTWPYTLQDGVPQNCAWYGTTQNCTTSERYAGMWEVPLWVLAAKGLYSMDYGDASNSVYDVLKVGSEGFGWDYALAKPNTYFITIRQLLAWMQNPVPAEQLTPALLGCGMPGGSGPVAAAASPSSAPSSAPSPSSAAEASSPSPATSAVVDFGDHDDSILQPTYHDITSALDGKKSGNGCPAVATMFVTTLNTDCSLARKLYAAGYEIADHTITHPHMNASFTRSMVEDQVLGARTKIAACGIPLTDIVGFRQPFLESNPTVRQVVKSNGFLYDSTILEEPTNSISNGMGARTWPYTLQDGVPQNCAWYGTTQNCTTSERYAGMWEVPLWVLAAKGLYSMDYGDASNSVYDVLKANFDAAYNGNRAPMPIFIHTPWLTTDHIADVKKFAGKP</sequence>
<gene>
    <name evidence="4" type="ORF">C2E21_9462</name>
</gene>
<feature type="compositionally biased region" description="Low complexity" evidence="1">
    <location>
        <begin position="315"/>
        <end position="348"/>
    </location>
</feature>
<feature type="region of interest" description="Disordered" evidence="1">
    <location>
        <begin position="315"/>
        <end position="350"/>
    </location>
</feature>